<dbReference type="Proteomes" id="UP001189429">
    <property type="component" value="Unassembled WGS sequence"/>
</dbReference>
<accession>A0ABN9X3K1</accession>
<dbReference type="SUPFAM" id="SSF53448">
    <property type="entry name" value="Nucleotide-diphospho-sugar transferases"/>
    <property type="match status" value="1"/>
</dbReference>
<evidence type="ECO:0000313" key="2">
    <source>
        <dbReference type="EMBL" id="CAK0892652.1"/>
    </source>
</evidence>
<feature type="compositionally biased region" description="Low complexity" evidence="1">
    <location>
        <begin position="307"/>
        <end position="316"/>
    </location>
</feature>
<organism evidence="2 3">
    <name type="scientific">Prorocentrum cordatum</name>
    <dbReference type="NCBI Taxonomy" id="2364126"/>
    <lineage>
        <taxon>Eukaryota</taxon>
        <taxon>Sar</taxon>
        <taxon>Alveolata</taxon>
        <taxon>Dinophyceae</taxon>
        <taxon>Prorocentrales</taxon>
        <taxon>Prorocentraceae</taxon>
        <taxon>Prorocentrum</taxon>
    </lineage>
</organism>
<evidence type="ECO:0000256" key="1">
    <source>
        <dbReference type="SAM" id="MobiDB-lite"/>
    </source>
</evidence>
<name>A0ABN9X3K1_9DINO</name>
<feature type="compositionally biased region" description="Low complexity" evidence="1">
    <location>
        <begin position="366"/>
        <end position="377"/>
    </location>
</feature>
<reference evidence="2" key="1">
    <citation type="submission" date="2023-10" db="EMBL/GenBank/DDBJ databases">
        <authorList>
            <person name="Chen Y."/>
            <person name="Shah S."/>
            <person name="Dougan E. K."/>
            <person name="Thang M."/>
            <person name="Chan C."/>
        </authorList>
    </citation>
    <scope>NUCLEOTIDE SEQUENCE [LARGE SCALE GENOMIC DNA]</scope>
</reference>
<dbReference type="InterPro" id="IPR007577">
    <property type="entry name" value="GlycoTrfase_DXD_sugar-bd_CS"/>
</dbReference>
<dbReference type="EMBL" id="CAUYUJ010019647">
    <property type="protein sequence ID" value="CAK0892652.1"/>
    <property type="molecule type" value="Genomic_DNA"/>
</dbReference>
<dbReference type="InterPro" id="IPR029044">
    <property type="entry name" value="Nucleotide-diphossugar_trans"/>
</dbReference>
<keyword evidence="3" id="KW-1185">Reference proteome</keyword>
<dbReference type="Gene3D" id="3.90.550.20">
    <property type="match status" value="1"/>
</dbReference>
<proteinExistence type="predicted"/>
<dbReference type="Pfam" id="PF04488">
    <property type="entry name" value="Gly_transf_sug"/>
    <property type="match status" value="1"/>
</dbReference>
<gene>
    <name evidence="2" type="ORF">PCOR1329_LOCUS72268</name>
</gene>
<evidence type="ECO:0000313" key="3">
    <source>
        <dbReference type="Proteomes" id="UP001189429"/>
    </source>
</evidence>
<sequence>MHVWVMWDFPNGVPTTYRLNVRSWLRHANAEQFDLHLVNSTSIRDWLPDLPVEYDMLYQQAKSDFLRAAMLATYGGVYMDGDMILNEDLEIVFKELLSGEAEVMPYLFGAQACRKSFSTNFIAGSKGNRLSSGWYRRVLEKLNSTCRDWMKPGDNGASDGKNSYGCCYNPDGTRRKKCYISFGGIGDDSAHEVMREPGGQEVRVSCIPQDRGMAAEKNGCAGELLWKRLLPGPPAGFALGEGKRRPWGDVPKPDKKWEACWPGLGSDLECTQSGIYRGFFGRVGYHLFNNINSDLLRGFETEERRCCSPSPWSRRSTAGPCRASSLARTRGWRRSSRTASPGGASPPARRPSWRGGPPRRGGGRLRGNLSRVRGGVADFRRRARRQRPHSGEGTSPDPWIWRPCAKSMDR</sequence>
<comment type="caution">
    <text evidence="2">The sequence shown here is derived from an EMBL/GenBank/DDBJ whole genome shotgun (WGS) entry which is preliminary data.</text>
</comment>
<evidence type="ECO:0008006" key="4">
    <source>
        <dbReference type="Google" id="ProtNLM"/>
    </source>
</evidence>
<protein>
    <recommendedName>
        <fullName evidence="4">Alpha-1,4-N-acetylglucosaminyltransferase</fullName>
    </recommendedName>
</protein>
<feature type="region of interest" description="Disordered" evidence="1">
    <location>
        <begin position="307"/>
        <end position="410"/>
    </location>
</feature>